<sequence>MSQSPDQNILHMQLSPAFTRLEEIFSARTQPWSDQRSYGRAKQDLKPYVPGDIDTSIADLNENELARAMIRACMHGEMQIAQQIWESRGPFTISHERTQYHEIINGTALRQGMNTNHFFSNAKTRTELSELLEWMPKVGLGSMVGVGSEHSMLLQSSELEYPITKLAFQSHYEGAIPTLSHGQVHNPELMLALKDKASQSAYSNAYDQILCWIPNEDVASFKEHLSVFKREFEVGLQRKVDGKDEYKTVSLHECDAELMSQVNSRGIVDGAAVIVPRTWAFEYLRMRTEPNDHDGFRSRMVLGYMASAALQHGFEHVPGHKLCLTTIGFLSQFEISKVDATALVHASEFAEAYFPLDLITYQRECEQGKQFYATALRLKFGFGMGMGEGMGDFRAFCKAFGDNSPIRDQMRREVPRPFVERLLNLTGKHTVDFDQLLALREAFGMDNRQMGISLDRKQLQHLHDIGFVFAEGTTTRLKQRKSASGRQLTYERESTDDSDVYMDLYNEPLLLREGMDAENEVTTRIYNDAYRNALRMGLWPSETPKPESIKDALSQACKKKRWGQTNHEMALQALFDVEGVESCAKAAVSTSHWNFLRRHFGHNEVEPYLNLASRKTRGSLIQDDLGI</sequence>
<evidence type="ECO:0000313" key="1">
    <source>
        <dbReference type="EMBL" id="MBI6885869.1"/>
    </source>
</evidence>
<dbReference type="RefSeq" id="WP_198747796.1">
    <property type="nucleotide sequence ID" value="NZ_JAEHTE010000023.1"/>
</dbReference>
<reference evidence="1" key="1">
    <citation type="submission" date="2020-12" db="EMBL/GenBank/DDBJ databases">
        <title>Enhanced detection system for hospital associated transmission using whole genome sequencing surveillance.</title>
        <authorList>
            <person name="Harrison L.H."/>
            <person name="Van Tyne D."/>
            <person name="Marsh J.W."/>
            <person name="Griffith M.P."/>
            <person name="Snyder D.J."/>
            <person name="Cooper V.S."/>
            <person name="Mustapha M."/>
        </authorList>
    </citation>
    <scope>NUCLEOTIDE SEQUENCE</scope>
    <source>
        <strain evidence="1">PSB00042</strain>
    </source>
</reference>
<organism evidence="1 2">
    <name type="scientific">Pseudomonas putida</name>
    <name type="common">Arthrobacter siderocapsulatus</name>
    <dbReference type="NCBI Taxonomy" id="303"/>
    <lineage>
        <taxon>Bacteria</taxon>
        <taxon>Pseudomonadati</taxon>
        <taxon>Pseudomonadota</taxon>
        <taxon>Gammaproteobacteria</taxon>
        <taxon>Pseudomonadales</taxon>
        <taxon>Pseudomonadaceae</taxon>
        <taxon>Pseudomonas</taxon>
    </lineage>
</organism>
<dbReference type="AlphaFoldDB" id="A0A8I1EFS8"/>
<proteinExistence type="predicted"/>
<protein>
    <submittedName>
        <fullName evidence="1">Uncharacterized protein</fullName>
    </submittedName>
</protein>
<accession>A0A8I1EFS8</accession>
<gene>
    <name evidence="1" type="ORF">JEU22_18335</name>
</gene>
<name>A0A8I1EFS8_PSEPU</name>
<dbReference type="EMBL" id="JAEHTE010000023">
    <property type="protein sequence ID" value="MBI6885869.1"/>
    <property type="molecule type" value="Genomic_DNA"/>
</dbReference>
<dbReference type="Proteomes" id="UP000637061">
    <property type="component" value="Unassembled WGS sequence"/>
</dbReference>
<evidence type="ECO:0000313" key="2">
    <source>
        <dbReference type="Proteomes" id="UP000637061"/>
    </source>
</evidence>
<comment type="caution">
    <text evidence="1">The sequence shown here is derived from an EMBL/GenBank/DDBJ whole genome shotgun (WGS) entry which is preliminary data.</text>
</comment>